<dbReference type="PROSITE" id="PS51257">
    <property type="entry name" value="PROKAR_LIPOPROTEIN"/>
    <property type="match status" value="1"/>
</dbReference>
<gene>
    <name evidence="2" type="ORF">GCM10009123_02070</name>
</gene>
<feature type="signal peptide" evidence="1">
    <location>
        <begin position="1"/>
        <end position="20"/>
    </location>
</feature>
<comment type="caution">
    <text evidence="2">The sequence shown here is derived from an EMBL/GenBank/DDBJ whole genome shotgun (WGS) entry which is preliminary data.</text>
</comment>
<evidence type="ECO:0000313" key="2">
    <source>
        <dbReference type="EMBL" id="GAA0198394.1"/>
    </source>
</evidence>
<dbReference type="RefSeq" id="WP_343985346.1">
    <property type="nucleotide sequence ID" value="NZ_BAAAFM010000001.1"/>
</dbReference>
<protein>
    <recommendedName>
        <fullName evidence="4">DUF2846 domain-containing protein</fullName>
    </recommendedName>
</protein>
<evidence type="ECO:0008006" key="4">
    <source>
        <dbReference type="Google" id="ProtNLM"/>
    </source>
</evidence>
<accession>A0ABN0STS8</accession>
<evidence type="ECO:0000313" key="3">
    <source>
        <dbReference type="Proteomes" id="UP001501221"/>
    </source>
</evidence>
<keyword evidence="1" id="KW-0732">Signal</keyword>
<keyword evidence="3" id="KW-1185">Reference proteome</keyword>
<name>A0ABN0STS8_9GAMM</name>
<evidence type="ECO:0000256" key="1">
    <source>
        <dbReference type="SAM" id="SignalP"/>
    </source>
</evidence>
<sequence length="181" mass="20536">MKKYVVLSLLILLLSGCVSKLSNFTNEQKLAPDSNMGVVVIAYDSDTAIHSLVFSGPSTFELEHNLYDNKHNYVVTSFPAGTYDITKAKIYSKYYYISLGSDEDANWKINIKPNKVNYIGHFNIDQIGSGYKVQIKNSTTLALEFLQENYQDLIKRYELVYSKDGPDDEFLAFLDSLKGEE</sequence>
<dbReference type="Proteomes" id="UP001501221">
    <property type="component" value="Unassembled WGS sequence"/>
</dbReference>
<dbReference type="EMBL" id="BAAAFM010000001">
    <property type="protein sequence ID" value="GAA0198394.1"/>
    <property type="molecule type" value="Genomic_DNA"/>
</dbReference>
<organism evidence="2 3">
    <name type="scientific">Kangiella japonica</name>
    <dbReference type="NCBI Taxonomy" id="647384"/>
    <lineage>
        <taxon>Bacteria</taxon>
        <taxon>Pseudomonadati</taxon>
        <taxon>Pseudomonadota</taxon>
        <taxon>Gammaproteobacteria</taxon>
        <taxon>Kangiellales</taxon>
        <taxon>Kangiellaceae</taxon>
        <taxon>Kangiella</taxon>
    </lineage>
</organism>
<feature type="chain" id="PRO_5046058057" description="DUF2846 domain-containing protein" evidence="1">
    <location>
        <begin position="21"/>
        <end position="181"/>
    </location>
</feature>
<reference evidence="2 3" key="1">
    <citation type="journal article" date="2019" name="Int. J. Syst. Evol. Microbiol.">
        <title>The Global Catalogue of Microorganisms (GCM) 10K type strain sequencing project: providing services to taxonomists for standard genome sequencing and annotation.</title>
        <authorList>
            <consortium name="The Broad Institute Genomics Platform"/>
            <consortium name="The Broad Institute Genome Sequencing Center for Infectious Disease"/>
            <person name="Wu L."/>
            <person name="Ma J."/>
        </authorList>
    </citation>
    <scope>NUCLEOTIDE SEQUENCE [LARGE SCALE GENOMIC DNA]</scope>
    <source>
        <strain evidence="2 3">JCM 16211</strain>
    </source>
</reference>
<proteinExistence type="predicted"/>